<evidence type="ECO:0000313" key="4">
    <source>
        <dbReference type="Proteomes" id="UP000050920"/>
    </source>
</evidence>
<dbReference type="PROSITE" id="PS50937">
    <property type="entry name" value="HTH_MERR_2"/>
    <property type="match status" value="1"/>
</dbReference>
<dbReference type="InterPro" id="IPR009061">
    <property type="entry name" value="DNA-bd_dom_put_sf"/>
</dbReference>
<dbReference type="InterPro" id="IPR000551">
    <property type="entry name" value="MerR-type_HTH_dom"/>
</dbReference>
<dbReference type="RefSeq" id="WP_024624212.1">
    <property type="nucleotide sequence ID" value="NZ_AYGX02000104.1"/>
</dbReference>
<dbReference type="PANTHER" id="PTHR30204">
    <property type="entry name" value="REDOX-CYCLING DRUG-SENSING TRANSCRIPTIONAL ACTIVATOR SOXR"/>
    <property type="match status" value="1"/>
</dbReference>
<dbReference type="Proteomes" id="UP000050920">
    <property type="component" value="Unassembled WGS sequence"/>
</dbReference>
<dbReference type="GO" id="GO:0003677">
    <property type="term" value="F:DNA binding"/>
    <property type="evidence" value="ECO:0007669"/>
    <property type="project" value="UniProtKB-KW"/>
</dbReference>
<protein>
    <recommendedName>
        <fullName evidence="2">HTH merR-type domain-containing protein</fullName>
    </recommendedName>
</protein>
<accession>A0A0R2NM46</accession>
<dbReference type="AlphaFoldDB" id="A0A0R2NM46"/>
<feature type="domain" description="HTH merR-type" evidence="2">
    <location>
        <begin position="1"/>
        <end position="69"/>
    </location>
</feature>
<organism evidence="3 4">
    <name type="scientific">Lactiplantibacillus fabifermentans DSM 21115</name>
    <dbReference type="NCBI Taxonomy" id="1413187"/>
    <lineage>
        <taxon>Bacteria</taxon>
        <taxon>Bacillati</taxon>
        <taxon>Bacillota</taxon>
        <taxon>Bacilli</taxon>
        <taxon>Lactobacillales</taxon>
        <taxon>Lactobacillaceae</taxon>
        <taxon>Lactiplantibacillus</taxon>
    </lineage>
</organism>
<dbReference type="SMART" id="SM00422">
    <property type="entry name" value="HTH_MERR"/>
    <property type="match status" value="1"/>
</dbReference>
<keyword evidence="4" id="KW-1185">Reference proteome</keyword>
<sequence>MTIQQASRLTGVSAYSIRYYDQRQLIPGITRDQHNQRQFSATSLQVIRLIACLRQAAMPLTDIKRYLDLLPGGTQTMPARYAIMQQQQQSLLAQLQALQDHLTLIETKMASYEAQMSTTQCVRCAR</sequence>
<evidence type="ECO:0000256" key="1">
    <source>
        <dbReference type="ARBA" id="ARBA00023125"/>
    </source>
</evidence>
<evidence type="ECO:0000259" key="2">
    <source>
        <dbReference type="PROSITE" id="PS50937"/>
    </source>
</evidence>
<name>A0A0R2NM46_9LACO</name>
<dbReference type="EMBL" id="AYGX02000104">
    <property type="protein sequence ID" value="KRO26806.1"/>
    <property type="molecule type" value="Genomic_DNA"/>
</dbReference>
<dbReference type="Gene3D" id="1.10.1660.10">
    <property type="match status" value="1"/>
</dbReference>
<proteinExistence type="predicted"/>
<evidence type="ECO:0000313" key="3">
    <source>
        <dbReference type="EMBL" id="KRO26806.1"/>
    </source>
</evidence>
<dbReference type="Pfam" id="PF13411">
    <property type="entry name" value="MerR_1"/>
    <property type="match status" value="1"/>
</dbReference>
<gene>
    <name evidence="3" type="ORF">DY78_GL000578</name>
</gene>
<keyword evidence="1" id="KW-0238">DNA-binding</keyword>
<reference evidence="3 4" key="1">
    <citation type="journal article" date="2015" name="Genome Announc.">
        <title>Expanding the biotechnology potential of lactobacilli through comparative genomics of 213 strains and associated genera.</title>
        <authorList>
            <person name="Sun Z."/>
            <person name="Harris H.M."/>
            <person name="McCann A."/>
            <person name="Guo C."/>
            <person name="Argimon S."/>
            <person name="Zhang W."/>
            <person name="Yang X."/>
            <person name="Jeffery I.B."/>
            <person name="Cooney J.C."/>
            <person name="Kagawa T.F."/>
            <person name="Liu W."/>
            <person name="Song Y."/>
            <person name="Salvetti E."/>
            <person name="Wrobel A."/>
            <person name="Rasinkangas P."/>
            <person name="Parkhill J."/>
            <person name="Rea M.C."/>
            <person name="O'Sullivan O."/>
            <person name="Ritari J."/>
            <person name="Douillard F.P."/>
            <person name="Paul Ross R."/>
            <person name="Yang R."/>
            <person name="Briner A.E."/>
            <person name="Felis G.E."/>
            <person name="de Vos W.M."/>
            <person name="Barrangou R."/>
            <person name="Klaenhammer T.R."/>
            <person name="Caufield P.W."/>
            <person name="Cui Y."/>
            <person name="Zhang H."/>
            <person name="O'Toole P.W."/>
        </authorList>
    </citation>
    <scope>NUCLEOTIDE SEQUENCE [LARGE SCALE GENOMIC DNA]</scope>
    <source>
        <strain evidence="3 4">DSM 21115</strain>
    </source>
</reference>
<dbReference type="SUPFAM" id="SSF46955">
    <property type="entry name" value="Putative DNA-binding domain"/>
    <property type="match status" value="1"/>
</dbReference>
<comment type="caution">
    <text evidence="3">The sequence shown here is derived from an EMBL/GenBank/DDBJ whole genome shotgun (WGS) entry which is preliminary data.</text>
</comment>
<dbReference type="GO" id="GO:0003700">
    <property type="term" value="F:DNA-binding transcription factor activity"/>
    <property type="evidence" value="ECO:0007669"/>
    <property type="project" value="InterPro"/>
</dbReference>
<dbReference type="PANTHER" id="PTHR30204:SF98">
    <property type="entry name" value="HTH-TYPE TRANSCRIPTIONAL REGULATOR ADHR"/>
    <property type="match status" value="1"/>
</dbReference>
<dbReference type="InterPro" id="IPR047057">
    <property type="entry name" value="MerR_fam"/>
</dbReference>